<dbReference type="HOGENOM" id="CLU_000288_34_7_1"/>
<dbReference type="Pfam" id="PF17100">
    <property type="entry name" value="NACHT_N"/>
    <property type="match status" value="1"/>
</dbReference>
<evidence type="ECO:0000256" key="3">
    <source>
        <dbReference type="SAM" id="MobiDB-lite"/>
    </source>
</evidence>
<feature type="compositionally biased region" description="Polar residues" evidence="3">
    <location>
        <begin position="30"/>
        <end position="119"/>
    </location>
</feature>
<dbReference type="Gene3D" id="3.40.50.300">
    <property type="entry name" value="P-loop containing nucleotide triphosphate hydrolases"/>
    <property type="match status" value="1"/>
</dbReference>
<dbReference type="InterPro" id="IPR007111">
    <property type="entry name" value="NACHT_NTPase"/>
</dbReference>
<evidence type="ECO:0000256" key="1">
    <source>
        <dbReference type="ARBA" id="ARBA00022737"/>
    </source>
</evidence>
<feature type="repeat" description="ANK" evidence="2">
    <location>
        <begin position="982"/>
        <end position="1014"/>
    </location>
</feature>
<dbReference type="InterPro" id="IPR027417">
    <property type="entry name" value="P-loop_NTPase"/>
</dbReference>
<evidence type="ECO:0000256" key="2">
    <source>
        <dbReference type="PROSITE-ProRule" id="PRU00023"/>
    </source>
</evidence>
<dbReference type="InterPro" id="IPR036770">
    <property type="entry name" value="Ankyrin_rpt-contain_sf"/>
</dbReference>
<dbReference type="STRING" id="655863.F0XEW4"/>
<dbReference type="AlphaFoldDB" id="F0XEW4"/>
<evidence type="ECO:0000313" key="5">
    <source>
        <dbReference type="EMBL" id="EFX03641.1"/>
    </source>
</evidence>
<dbReference type="Pfam" id="PF22939">
    <property type="entry name" value="WHD_GPIID"/>
    <property type="match status" value="1"/>
</dbReference>
<dbReference type="PROSITE" id="PS50297">
    <property type="entry name" value="ANK_REP_REGION"/>
    <property type="match status" value="1"/>
</dbReference>
<dbReference type="PROSITE" id="PS50837">
    <property type="entry name" value="NACHT"/>
    <property type="match status" value="1"/>
</dbReference>
<keyword evidence="2" id="KW-0040">ANK repeat</keyword>
<name>F0XEW4_GROCL</name>
<dbReference type="GeneID" id="25979039"/>
<feature type="region of interest" description="Disordered" evidence="3">
    <location>
        <begin position="19"/>
        <end position="168"/>
    </location>
</feature>
<dbReference type="EMBL" id="GL629765">
    <property type="protein sequence ID" value="EFX03641.1"/>
    <property type="molecule type" value="Genomic_DNA"/>
</dbReference>
<organism evidence="6">
    <name type="scientific">Grosmannia clavigera (strain kw1407 / UAMH 11150)</name>
    <name type="common">Blue stain fungus</name>
    <name type="synonym">Graphiocladiella clavigera</name>
    <dbReference type="NCBI Taxonomy" id="655863"/>
    <lineage>
        <taxon>Eukaryota</taxon>
        <taxon>Fungi</taxon>
        <taxon>Dikarya</taxon>
        <taxon>Ascomycota</taxon>
        <taxon>Pezizomycotina</taxon>
        <taxon>Sordariomycetes</taxon>
        <taxon>Sordariomycetidae</taxon>
        <taxon>Ophiostomatales</taxon>
        <taxon>Ophiostomataceae</taxon>
        <taxon>Leptographium</taxon>
    </lineage>
</organism>
<evidence type="ECO:0000313" key="6">
    <source>
        <dbReference type="Proteomes" id="UP000007796"/>
    </source>
</evidence>
<dbReference type="InterPro" id="IPR055497">
    <property type="entry name" value="DUF7069"/>
</dbReference>
<dbReference type="InterPro" id="IPR031359">
    <property type="entry name" value="NACHT_N"/>
</dbReference>
<dbReference type="InterPro" id="IPR054471">
    <property type="entry name" value="GPIID_WHD"/>
</dbReference>
<dbReference type="Pfam" id="PF12796">
    <property type="entry name" value="Ank_2"/>
    <property type="match status" value="1"/>
</dbReference>
<dbReference type="InterPro" id="IPR056884">
    <property type="entry name" value="NPHP3-like_N"/>
</dbReference>
<keyword evidence="1" id="KW-0677">Repeat</keyword>
<dbReference type="SUPFAM" id="SSF52540">
    <property type="entry name" value="P-loop containing nucleoside triphosphate hydrolases"/>
    <property type="match status" value="1"/>
</dbReference>
<feature type="domain" description="NACHT" evidence="4">
    <location>
        <begin position="495"/>
        <end position="637"/>
    </location>
</feature>
<reference evidence="5 6" key="1">
    <citation type="journal article" date="2011" name="Proc. Natl. Acad. Sci. U.S.A.">
        <title>Genome and transcriptome analyses of the mountain pine beetle-fungal symbiont Grosmannia clavigera, a lodgepole pine pathogen.</title>
        <authorList>
            <person name="DiGuistini S."/>
            <person name="Wang Y."/>
            <person name="Liao N.Y."/>
            <person name="Taylor G."/>
            <person name="Tanguay P."/>
            <person name="Feau N."/>
            <person name="Henrissat B."/>
            <person name="Chan S.K."/>
            <person name="Hesse-Orce U."/>
            <person name="Alamouti S.M."/>
            <person name="Tsui C.K.M."/>
            <person name="Docking R.T."/>
            <person name="Levasseur A."/>
            <person name="Haridas S."/>
            <person name="Robertson G."/>
            <person name="Birol I."/>
            <person name="Holt R.A."/>
            <person name="Marra M.A."/>
            <person name="Hamelin R.C."/>
            <person name="Hirst M."/>
            <person name="Jones S.J.M."/>
            <person name="Bohlmann J."/>
            <person name="Breuil C."/>
        </authorList>
    </citation>
    <scope>NUCLEOTIDE SEQUENCE [LARGE SCALE GENOMIC DNA]</scope>
    <source>
        <strain evidence="6">kw1407 / UAMH 11150</strain>
    </source>
</reference>
<dbReference type="PANTHER" id="PTHR10039">
    <property type="entry name" value="AMELOGENIN"/>
    <property type="match status" value="1"/>
</dbReference>
<dbReference type="eggNOG" id="KOG4177">
    <property type="taxonomic scope" value="Eukaryota"/>
</dbReference>
<dbReference type="InParanoid" id="F0XEW4"/>
<proteinExistence type="predicted"/>
<dbReference type="SMART" id="SM00248">
    <property type="entry name" value="ANK"/>
    <property type="match status" value="1"/>
</dbReference>
<dbReference type="InterPro" id="IPR002110">
    <property type="entry name" value="Ankyrin_rpt"/>
</dbReference>
<dbReference type="RefSeq" id="XP_014173123.1">
    <property type="nucleotide sequence ID" value="XM_014317648.1"/>
</dbReference>
<dbReference type="Gene3D" id="1.25.40.20">
    <property type="entry name" value="Ankyrin repeat-containing domain"/>
    <property type="match status" value="1"/>
</dbReference>
<dbReference type="Proteomes" id="UP000007796">
    <property type="component" value="Unassembled WGS sequence"/>
</dbReference>
<dbReference type="PROSITE" id="PS50088">
    <property type="entry name" value="ANK_REPEAT"/>
    <property type="match status" value="1"/>
</dbReference>
<dbReference type="Pfam" id="PF24883">
    <property type="entry name" value="NPHP3_N"/>
    <property type="match status" value="1"/>
</dbReference>
<dbReference type="Pfam" id="PF23239">
    <property type="entry name" value="DUF7069"/>
    <property type="match status" value="1"/>
</dbReference>
<dbReference type="SUPFAM" id="SSF48403">
    <property type="entry name" value="Ankyrin repeat"/>
    <property type="match status" value="1"/>
</dbReference>
<protein>
    <submittedName>
        <fullName evidence="5">Ankyrin repeat protein</fullName>
    </submittedName>
</protein>
<sequence>MSQHLKRGKLHAIKLKAKSKLKGLFVQPQPGDTSPSPSANGAQPSVSQANSTEIIATSNELPGDSTVNGTQPDVQQQDVIANGTQSGILQENNTVNSTQPDALQQDTIVNSPSEAASTTPQPPQGPSPELQQQLSKLPEDHSPKPSSIQPQDLPKAHSPEPRVPEAQPLWDRAYTALTKDQETLVKEYEDLLSREAQTTGAASENASNGGQLRRAQLAAVIEQGLRRMDENKLKYTIASHEFNLTEQIDSAARFVLWAKNLVSEGAKASPEASVAWAGVCIILPLLTNPTTAAQANNDGFVYVTARLRYYTALEELVERLGRNEEVSKALFEETTTHLVDLYQQILAFQLQSVLRFYRGRIKAFAKDAILPKDWKQMRNDIKTREETINTDLAQMNGLMARQELERLNVTSKDVRDTLLDVLDISKKRLKMQQKEARQQLSNKSKECLRLFYLAESADKATYDTFKGRVEDRLDGTCRWFLENSIFQNWLGQESGPLLVSADPGCGKSVLAKSLVDNELSKQAATVCYFFFKDQVQNRVHQALCALLHQLFFQNPNLIKHAMETFKNKGSALIYSTETLWTILGNAVRDPRAGQVTFVLDALDECSPSEFDSLLIELGNLFSGSTRPNLKVVMTTRPYENILVQFRSCFRDPETVHIPGQESPDVIRDEINLVIEHRVKKLAQDKNLQDKVVDSLKQRLFAVEHRTYLWVYLVFDYLKKEVFQKTKQGVNKVLGVLPRTVNEAYEKILSKSKEPRTVRNILCIILAASRPLTLREMNVAVNVGEVTDGKLEPPSIDDIDLGDENDFKIYLQDLCGLFVSVYQGSIFFLHQTAREFLLATDLSTGSTAISSEPSWQQSITIKDAHACLSRVCVLYLLVFDSDTERILDEDARCALFSYSAINWTTHFRDAYTADNDAIVPIALRLHTSAPLFSEWITRYWSATYNDSPPGNLLGILSASAIAQDCFVKCLLSSADVETKDTEYGQTPLSWAAKNGHEAVVQRLLEHGADVKTKDNKGRTPLSWVALHGREAVV</sequence>
<keyword evidence="6" id="KW-1185">Reference proteome</keyword>
<evidence type="ECO:0000259" key="4">
    <source>
        <dbReference type="PROSITE" id="PS50837"/>
    </source>
</evidence>
<dbReference type="OrthoDB" id="163438at2759"/>
<gene>
    <name evidence="5" type="ORF">CMQ_569</name>
</gene>
<accession>F0XEW4</accession>
<feature type="compositionally biased region" description="Basic and acidic residues" evidence="3">
    <location>
        <begin position="154"/>
        <end position="163"/>
    </location>
</feature>